<comment type="caution">
    <text evidence="1">The sequence shown here is derived from an EMBL/GenBank/DDBJ whole genome shotgun (WGS) entry which is preliminary data.</text>
</comment>
<accession>X0SF38</accession>
<proteinExistence type="predicted"/>
<protein>
    <submittedName>
        <fullName evidence="1">Uncharacterized protein</fullName>
    </submittedName>
</protein>
<organism evidence="1">
    <name type="scientific">marine sediment metagenome</name>
    <dbReference type="NCBI Taxonomy" id="412755"/>
    <lineage>
        <taxon>unclassified sequences</taxon>
        <taxon>metagenomes</taxon>
        <taxon>ecological metagenomes</taxon>
    </lineage>
</organism>
<dbReference type="AlphaFoldDB" id="X0SF38"/>
<evidence type="ECO:0000313" key="1">
    <source>
        <dbReference type="EMBL" id="GAF79663.1"/>
    </source>
</evidence>
<gene>
    <name evidence="1" type="ORF">S01H1_01378</name>
</gene>
<reference evidence="1" key="1">
    <citation type="journal article" date="2014" name="Front. Microbiol.">
        <title>High frequency of phylogenetically diverse reductive dehalogenase-homologous genes in deep subseafloor sedimentary metagenomes.</title>
        <authorList>
            <person name="Kawai M."/>
            <person name="Futagami T."/>
            <person name="Toyoda A."/>
            <person name="Takaki Y."/>
            <person name="Nishi S."/>
            <person name="Hori S."/>
            <person name="Arai W."/>
            <person name="Tsubouchi T."/>
            <person name="Morono Y."/>
            <person name="Uchiyama I."/>
            <person name="Ito T."/>
            <person name="Fujiyama A."/>
            <person name="Inagaki F."/>
            <person name="Takami H."/>
        </authorList>
    </citation>
    <scope>NUCLEOTIDE SEQUENCE</scope>
    <source>
        <strain evidence="1">Expedition CK06-06</strain>
    </source>
</reference>
<sequence length="132" mass="15713">NNKEKMKSELIKFVDKTYDYVFSHGLEEWNEYSHHDNHQEVGIIASEIAEERSWQLIRFCYYPIYGLGTATVAYKEKADYYYQLNYEDLRFKLKLIDCFPHEKESLKNLAYPCPNPEAFEGNSLPPPFIEKQ</sequence>
<dbReference type="EMBL" id="BARS01000590">
    <property type="protein sequence ID" value="GAF79663.1"/>
    <property type="molecule type" value="Genomic_DNA"/>
</dbReference>
<feature type="non-terminal residue" evidence="1">
    <location>
        <position position="1"/>
    </location>
</feature>
<name>X0SF38_9ZZZZ</name>